<evidence type="ECO:0000256" key="1">
    <source>
        <dbReference type="SAM" id="Phobius"/>
    </source>
</evidence>
<keyword evidence="1" id="KW-1133">Transmembrane helix</keyword>
<feature type="transmembrane region" description="Helical" evidence="1">
    <location>
        <begin position="53"/>
        <end position="78"/>
    </location>
</feature>
<organism evidence="2 3">
    <name type="scientific">Paenibacillus aestuarii</name>
    <dbReference type="NCBI Taxonomy" id="516965"/>
    <lineage>
        <taxon>Bacteria</taxon>
        <taxon>Bacillati</taxon>
        <taxon>Bacillota</taxon>
        <taxon>Bacilli</taxon>
        <taxon>Bacillales</taxon>
        <taxon>Paenibacillaceae</taxon>
        <taxon>Paenibacillus</taxon>
    </lineage>
</organism>
<reference evidence="3" key="1">
    <citation type="journal article" date="2019" name="Int. J. Syst. Evol. Microbiol.">
        <title>The Global Catalogue of Microorganisms (GCM) 10K type strain sequencing project: providing services to taxonomists for standard genome sequencing and annotation.</title>
        <authorList>
            <consortium name="The Broad Institute Genomics Platform"/>
            <consortium name="The Broad Institute Genome Sequencing Center for Infectious Disease"/>
            <person name="Wu L."/>
            <person name="Ma J."/>
        </authorList>
    </citation>
    <scope>NUCLEOTIDE SEQUENCE [LARGE SCALE GENOMIC DNA]</scope>
    <source>
        <strain evidence="3">KACC 11904</strain>
    </source>
</reference>
<evidence type="ECO:0000313" key="3">
    <source>
        <dbReference type="Proteomes" id="UP001596044"/>
    </source>
</evidence>
<keyword evidence="1" id="KW-0472">Membrane</keyword>
<comment type="caution">
    <text evidence="2">The sequence shown here is derived from an EMBL/GenBank/DDBJ whole genome shotgun (WGS) entry which is preliminary data.</text>
</comment>
<proteinExistence type="predicted"/>
<keyword evidence="3" id="KW-1185">Reference proteome</keyword>
<accession>A0ABW0K2U7</accession>
<gene>
    <name evidence="2" type="ORF">ACFPOG_02595</name>
</gene>
<dbReference type="Proteomes" id="UP001596044">
    <property type="component" value="Unassembled WGS sequence"/>
</dbReference>
<protein>
    <submittedName>
        <fullName evidence="2">Uncharacterized protein</fullName>
    </submittedName>
</protein>
<evidence type="ECO:0000313" key="2">
    <source>
        <dbReference type="EMBL" id="MFC5447131.1"/>
    </source>
</evidence>
<keyword evidence="1" id="KW-0812">Transmembrane</keyword>
<dbReference type="EMBL" id="JBHSMJ010000006">
    <property type="protein sequence ID" value="MFC5447131.1"/>
    <property type="molecule type" value="Genomic_DNA"/>
</dbReference>
<dbReference type="SUPFAM" id="SSF51984">
    <property type="entry name" value="MurCD N-terminal domain"/>
    <property type="match status" value="1"/>
</dbReference>
<name>A0ABW0K2U7_9BACL</name>
<sequence>MSKCMVNKSIQSFAGREVTVIGAGVSNSPLIRMLCSAGAHVMLFLHYRRPLTALLLTIPFTLGFTRGSLIISNPFALLSIKKTLELNL</sequence>
<dbReference type="RefSeq" id="WP_270880872.1">
    <property type="nucleotide sequence ID" value="NZ_JAQFVF010000041.1"/>
</dbReference>